<gene>
    <name evidence="6" type="ORF">IM811_011878</name>
</gene>
<evidence type="ECO:0000256" key="4">
    <source>
        <dbReference type="SAM" id="MobiDB-lite"/>
    </source>
</evidence>
<dbReference type="GO" id="GO:0003677">
    <property type="term" value="F:DNA binding"/>
    <property type="evidence" value="ECO:0007669"/>
    <property type="project" value="InterPro"/>
</dbReference>
<dbReference type="SMART" id="SM00906">
    <property type="entry name" value="Fungal_trans"/>
    <property type="match status" value="1"/>
</dbReference>
<dbReference type="SUPFAM" id="SSF57701">
    <property type="entry name" value="Zn2/Cys6 DNA-binding domain"/>
    <property type="match status" value="1"/>
</dbReference>
<evidence type="ECO:0000313" key="7">
    <source>
        <dbReference type="Proteomes" id="UP000616885"/>
    </source>
</evidence>
<dbReference type="InterPro" id="IPR001138">
    <property type="entry name" value="Zn2Cys6_DnaBD"/>
</dbReference>
<dbReference type="InterPro" id="IPR007219">
    <property type="entry name" value="XnlR_reg_dom"/>
</dbReference>
<feature type="compositionally biased region" description="Acidic residues" evidence="4">
    <location>
        <begin position="118"/>
        <end position="132"/>
    </location>
</feature>
<evidence type="ECO:0000259" key="5">
    <source>
        <dbReference type="PROSITE" id="PS50048"/>
    </source>
</evidence>
<dbReference type="GO" id="GO:0006351">
    <property type="term" value="P:DNA-templated transcription"/>
    <property type="evidence" value="ECO:0007669"/>
    <property type="project" value="InterPro"/>
</dbReference>
<feature type="domain" description="Zn(2)-C6 fungal-type" evidence="5">
    <location>
        <begin position="62"/>
        <end position="93"/>
    </location>
</feature>
<feature type="compositionally biased region" description="Low complexity" evidence="4">
    <location>
        <begin position="639"/>
        <end position="661"/>
    </location>
</feature>
<dbReference type="Pfam" id="PF00172">
    <property type="entry name" value="Zn_clus"/>
    <property type="match status" value="1"/>
</dbReference>
<dbReference type="Pfam" id="PF04082">
    <property type="entry name" value="Fungal_trans"/>
    <property type="match status" value="1"/>
</dbReference>
<dbReference type="PANTHER" id="PTHR31001">
    <property type="entry name" value="UNCHARACTERIZED TRANSCRIPTIONAL REGULATORY PROTEIN"/>
    <property type="match status" value="1"/>
</dbReference>
<dbReference type="GO" id="GO:0008270">
    <property type="term" value="F:zinc ion binding"/>
    <property type="evidence" value="ECO:0007669"/>
    <property type="project" value="InterPro"/>
</dbReference>
<dbReference type="CDD" id="cd00067">
    <property type="entry name" value="GAL4"/>
    <property type="match status" value="1"/>
</dbReference>
<evidence type="ECO:0000313" key="6">
    <source>
        <dbReference type="EMBL" id="KAF9753120.1"/>
    </source>
</evidence>
<keyword evidence="2" id="KW-0479">Metal-binding</keyword>
<reference evidence="6" key="1">
    <citation type="submission" date="2020-10" db="EMBL/GenBank/DDBJ databases">
        <title>High-Quality Genome Resource of Clonostachys rosea strain S41 by Oxford Nanopore Long-Read Sequencing.</title>
        <authorList>
            <person name="Wang H."/>
        </authorList>
    </citation>
    <scope>NUCLEOTIDE SEQUENCE</scope>
    <source>
        <strain evidence="6">S41</strain>
    </source>
</reference>
<dbReference type="PANTHER" id="PTHR31001:SF84">
    <property type="entry name" value="FUNGAL SPECIFIC TRANSCRIPTION FACTOR"/>
    <property type="match status" value="1"/>
</dbReference>
<feature type="compositionally biased region" description="Polar residues" evidence="4">
    <location>
        <begin position="96"/>
        <end position="113"/>
    </location>
</feature>
<dbReference type="EMBL" id="JADCTT010000004">
    <property type="protein sequence ID" value="KAF9753120.1"/>
    <property type="molecule type" value="Genomic_DNA"/>
</dbReference>
<comment type="caution">
    <text evidence="6">The sequence shown here is derived from an EMBL/GenBank/DDBJ whole genome shotgun (WGS) entry which is preliminary data.</text>
</comment>
<evidence type="ECO:0000256" key="3">
    <source>
        <dbReference type="ARBA" id="ARBA00023242"/>
    </source>
</evidence>
<dbReference type="Gene3D" id="4.10.240.10">
    <property type="entry name" value="Zn(2)-C6 fungal-type DNA-binding domain"/>
    <property type="match status" value="1"/>
</dbReference>
<dbReference type="SMART" id="SM00066">
    <property type="entry name" value="GAL4"/>
    <property type="match status" value="1"/>
</dbReference>
<proteinExistence type="predicted"/>
<dbReference type="Proteomes" id="UP000616885">
    <property type="component" value="Unassembled WGS sequence"/>
</dbReference>
<organism evidence="6 7">
    <name type="scientific">Bionectria ochroleuca</name>
    <name type="common">Gliocladium roseum</name>
    <dbReference type="NCBI Taxonomy" id="29856"/>
    <lineage>
        <taxon>Eukaryota</taxon>
        <taxon>Fungi</taxon>
        <taxon>Dikarya</taxon>
        <taxon>Ascomycota</taxon>
        <taxon>Pezizomycotina</taxon>
        <taxon>Sordariomycetes</taxon>
        <taxon>Hypocreomycetidae</taxon>
        <taxon>Hypocreales</taxon>
        <taxon>Bionectriaceae</taxon>
        <taxon>Clonostachys</taxon>
    </lineage>
</organism>
<dbReference type="PROSITE" id="PS50048">
    <property type="entry name" value="ZN2_CY6_FUNGAL_2"/>
    <property type="match status" value="1"/>
</dbReference>
<accession>A0A8H7NCJ1</accession>
<feature type="region of interest" description="Disordered" evidence="4">
    <location>
        <begin position="633"/>
        <end position="669"/>
    </location>
</feature>
<dbReference type="AlphaFoldDB" id="A0A8H7NCJ1"/>
<keyword evidence="3" id="KW-0539">Nucleus</keyword>
<dbReference type="GO" id="GO:0000981">
    <property type="term" value="F:DNA-binding transcription factor activity, RNA polymerase II-specific"/>
    <property type="evidence" value="ECO:0007669"/>
    <property type="project" value="InterPro"/>
</dbReference>
<dbReference type="GO" id="GO:0005634">
    <property type="term" value="C:nucleus"/>
    <property type="evidence" value="ECO:0007669"/>
    <property type="project" value="UniProtKB-SubCell"/>
</dbReference>
<feature type="region of interest" description="Disordered" evidence="4">
    <location>
        <begin position="93"/>
        <end position="132"/>
    </location>
</feature>
<dbReference type="CDD" id="cd12148">
    <property type="entry name" value="fungal_TF_MHR"/>
    <property type="match status" value="1"/>
</dbReference>
<sequence length="791" mass="89006">MTWSPGTPPRSPYLTLHLPVENYFLGRNPALPAAHQWESGLSAQQLTMADPNTQQPVQHRSACAECQRRKQKCNRQWPCNQCQKRKVASKCAFSHSEPSSVGENRTTGSTSQKRSADFEDDDHDNDSLGEDDDIDADAFSKMGYLAGSLVSDLLSKTVISKTESPRPPSETLKTSSECPALERALAALPQRPQMDTLVQIFFNTVNYHYYIIYPPIFLDQYQRWWDARLGSQPLSIEWTALLVIICSVTTQHLDADTRAKIETEMGDSVDNLSVSYLDLTRNLATAIPIGSYHILNIQRMLHTIYWFKSEARFPEAYLLISEAVGEATELGLHIEARAAGLPEFDREIRRRVWCVLDTWDWQFASGLARPTLIDHGTSSVAQPTLSLEEFTPSPLLHMKLQSEAIALLASRFQAPKNVVTPKDIQEYKGILETWIRNFPAVYSTTTPDESKDYGSPWITHHRFYLHTMAYLMILNPIRRYLAQTFSPETPPEEHAIRQIGVDYSLLNLETTTEWAKIASHRDGRFHFIIFSLFDTVAVLSAAILNDKDNSIPRRTEIIDAIDEALITLKKIYNLSKTAKQSYDILSQLVRRIPRRRSAQSKRKRFGEVPQFVAGQAYGAPALIQDPTVYLKPSSLSSDATTSPPSQFSSSESAESGSTPQSNHLPTPEYQPAYLEPQVQESLAPVYPTVQQPCNMDAHYAAQHVHALGQSQQVLYMNPAHVSPAALQGSNHHPQRPVDIFTGIPAADGHIHPMPFEPINDDVMGDFSMLWNWRSLNLPFISSQIPLPEQTN</sequence>
<evidence type="ECO:0000256" key="2">
    <source>
        <dbReference type="ARBA" id="ARBA00022723"/>
    </source>
</evidence>
<evidence type="ECO:0000256" key="1">
    <source>
        <dbReference type="ARBA" id="ARBA00004123"/>
    </source>
</evidence>
<name>A0A8H7NCJ1_BIOOC</name>
<protein>
    <recommendedName>
        <fullName evidence="5">Zn(2)-C6 fungal-type domain-containing protein</fullName>
    </recommendedName>
</protein>
<dbReference type="InterPro" id="IPR050613">
    <property type="entry name" value="Sec_Metabolite_Reg"/>
</dbReference>
<comment type="subcellular location">
    <subcellularLocation>
        <location evidence="1">Nucleus</location>
    </subcellularLocation>
</comment>
<dbReference type="InterPro" id="IPR036864">
    <property type="entry name" value="Zn2-C6_fun-type_DNA-bd_sf"/>
</dbReference>